<dbReference type="EMBL" id="KV424042">
    <property type="protein sequence ID" value="KZT53281.1"/>
    <property type="molecule type" value="Genomic_DNA"/>
</dbReference>
<evidence type="ECO:0000313" key="3">
    <source>
        <dbReference type="Proteomes" id="UP000076842"/>
    </source>
</evidence>
<feature type="compositionally biased region" description="Low complexity" evidence="1">
    <location>
        <begin position="72"/>
        <end position="81"/>
    </location>
</feature>
<evidence type="ECO:0000313" key="2">
    <source>
        <dbReference type="EMBL" id="KZT53281.1"/>
    </source>
</evidence>
<reference evidence="2 3" key="1">
    <citation type="journal article" date="2016" name="Mol. Biol. Evol.">
        <title>Comparative Genomics of Early-Diverging Mushroom-Forming Fungi Provides Insights into the Origins of Lignocellulose Decay Capabilities.</title>
        <authorList>
            <person name="Nagy L.G."/>
            <person name="Riley R."/>
            <person name="Tritt A."/>
            <person name="Adam C."/>
            <person name="Daum C."/>
            <person name="Floudas D."/>
            <person name="Sun H."/>
            <person name="Yadav J.S."/>
            <person name="Pangilinan J."/>
            <person name="Larsson K.H."/>
            <person name="Matsuura K."/>
            <person name="Barry K."/>
            <person name="Labutti K."/>
            <person name="Kuo R."/>
            <person name="Ohm R.A."/>
            <person name="Bhattacharya S.S."/>
            <person name="Shirouzu T."/>
            <person name="Yoshinaga Y."/>
            <person name="Martin F.M."/>
            <person name="Grigoriev I.V."/>
            <person name="Hibbett D.S."/>
        </authorList>
    </citation>
    <scope>NUCLEOTIDE SEQUENCE [LARGE SCALE GENOMIC DNA]</scope>
    <source>
        <strain evidence="2 3">HHB12733</strain>
    </source>
</reference>
<accession>A0A165DPU4</accession>
<feature type="compositionally biased region" description="Polar residues" evidence="1">
    <location>
        <begin position="9"/>
        <end position="19"/>
    </location>
</feature>
<dbReference type="InParanoid" id="A0A165DPU4"/>
<name>A0A165DPU4_9BASI</name>
<proteinExistence type="predicted"/>
<protein>
    <submittedName>
        <fullName evidence="2">Uncharacterized protein</fullName>
    </submittedName>
</protein>
<organism evidence="2 3">
    <name type="scientific">Calocera cornea HHB12733</name>
    <dbReference type="NCBI Taxonomy" id="1353952"/>
    <lineage>
        <taxon>Eukaryota</taxon>
        <taxon>Fungi</taxon>
        <taxon>Dikarya</taxon>
        <taxon>Basidiomycota</taxon>
        <taxon>Agaricomycotina</taxon>
        <taxon>Dacrymycetes</taxon>
        <taxon>Dacrymycetales</taxon>
        <taxon>Dacrymycetaceae</taxon>
        <taxon>Calocera</taxon>
    </lineage>
</organism>
<feature type="compositionally biased region" description="Basic and acidic residues" evidence="1">
    <location>
        <begin position="92"/>
        <end position="102"/>
    </location>
</feature>
<dbReference type="Proteomes" id="UP000076842">
    <property type="component" value="Unassembled WGS sequence"/>
</dbReference>
<keyword evidence="3" id="KW-1185">Reference proteome</keyword>
<evidence type="ECO:0000256" key="1">
    <source>
        <dbReference type="SAM" id="MobiDB-lite"/>
    </source>
</evidence>
<gene>
    <name evidence="2" type="ORF">CALCODRAFT_56924</name>
</gene>
<feature type="region of interest" description="Disordered" evidence="1">
    <location>
        <begin position="1"/>
        <end position="29"/>
    </location>
</feature>
<sequence length="108" mass="12231">MQLREEKPTSISVMSSSTRRPIPSIAASLGLSPSDRYDRIFFMILLASAASLPERRPRMRQIPQRLGIITTTTTTTNNNNNAARRSTRRGMRTADNDSEHNTHFSNRK</sequence>
<feature type="region of interest" description="Disordered" evidence="1">
    <location>
        <begin position="72"/>
        <end position="108"/>
    </location>
</feature>
<dbReference type="AlphaFoldDB" id="A0A165DPU4"/>